<name>A0A8D8UXX6_9HEMI</name>
<dbReference type="GO" id="GO:0045944">
    <property type="term" value="P:positive regulation of transcription by RNA polymerase II"/>
    <property type="evidence" value="ECO:0007669"/>
    <property type="project" value="TreeGrafter"/>
</dbReference>
<accession>A0A8D8UXX6</accession>
<dbReference type="PANTHER" id="PTHR24193:SF121">
    <property type="entry name" value="ADA2A-CONTAINING COMPLEX COMPONENT 3, ISOFORM D"/>
    <property type="match status" value="1"/>
</dbReference>
<proteinExistence type="predicted"/>
<dbReference type="Pfam" id="PF12796">
    <property type="entry name" value="Ank_2"/>
    <property type="match status" value="2"/>
</dbReference>
<evidence type="ECO:0000256" key="3">
    <source>
        <dbReference type="PROSITE-ProRule" id="PRU00023"/>
    </source>
</evidence>
<dbReference type="PROSITE" id="PS50088">
    <property type="entry name" value="ANK_REPEAT"/>
    <property type="match status" value="4"/>
</dbReference>
<dbReference type="InterPro" id="IPR036770">
    <property type="entry name" value="Ankyrin_rpt-contain_sf"/>
</dbReference>
<dbReference type="SUPFAM" id="SSF48403">
    <property type="entry name" value="Ankyrin repeat"/>
    <property type="match status" value="2"/>
</dbReference>
<dbReference type="Pfam" id="PF00023">
    <property type="entry name" value="Ank"/>
    <property type="match status" value="1"/>
</dbReference>
<organism evidence="4">
    <name type="scientific">Cacopsylla melanoneura</name>
    <dbReference type="NCBI Taxonomy" id="428564"/>
    <lineage>
        <taxon>Eukaryota</taxon>
        <taxon>Metazoa</taxon>
        <taxon>Ecdysozoa</taxon>
        <taxon>Arthropoda</taxon>
        <taxon>Hexapoda</taxon>
        <taxon>Insecta</taxon>
        <taxon>Pterygota</taxon>
        <taxon>Neoptera</taxon>
        <taxon>Paraneoptera</taxon>
        <taxon>Hemiptera</taxon>
        <taxon>Sternorrhyncha</taxon>
        <taxon>Psylloidea</taxon>
        <taxon>Psyllidae</taxon>
        <taxon>Psyllinae</taxon>
        <taxon>Cacopsylla</taxon>
    </lineage>
</organism>
<dbReference type="PROSITE" id="PS50297">
    <property type="entry name" value="ANK_REP_REGION"/>
    <property type="match status" value="4"/>
</dbReference>
<keyword evidence="1" id="KW-0677">Repeat</keyword>
<dbReference type="EMBL" id="HBUF01353083">
    <property type="protein sequence ID" value="CAG6715372.1"/>
    <property type="molecule type" value="Transcribed_RNA"/>
</dbReference>
<feature type="repeat" description="ANK" evidence="3">
    <location>
        <begin position="194"/>
        <end position="226"/>
    </location>
</feature>
<protein>
    <submittedName>
        <fullName evidence="4">Protein fem-1 homolog B</fullName>
    </submittedName>
</protein>
<dbReference type="GO" id="GO:0005634">
    <property type="term" value="C:nucleus"/>
    <property type="evidence" value="ECO:0007669"/>
    <property type="project" value="TreeGrafter"/>
</dbReference>
<dbReference type="PRINTS" id="PR01415">
    <property type="entry name" value="ANKYRIN"/>
</dbReference>
<dbReference type="AlphaFoldDB" id="A0A8D8UXX6"/>
<dbReference type="SMART" id="SM00248">
    <property type="entry name" value="ANK"/>
    <property type="match status" value="8"/>
</dbReference>
<dbReference type="PANTHER" id="PTHR24193">
    <property type="entry name" value="ANKYRIN REPEAT PROTEIN"/>
    <property type="match status" value="1"/>
</dbReference>
<feature type="repeat" description="ANK" evidence="3">
    <location>
        <begin position="128"/>
        <end position="160"/>
    </location>
</feature>
<reference evidence="4" key="1">
    <citation type="submission" date="2021-05" db="EMBL/GenBank/DDBJ databases">
        <authorList>
            <person name="Alioto T."/>
            <person name="Alioto T."/>
            <person name="Gomez Garrido J."/>
        </authorList>
    </citation>
    <scope>NUCLEOTIDE SEQUENCE</scope>
</reference>
<dbReference type="InterPro" id="IPR002110">
    <property type="entry name" value="Ankyrin_rpt"/>
</dbReference>
<keyword evidence="2 3" id="KW-0040">ANK repeat</keyword>
<evidence type="ECO:0000256" key="2">
    <source>
        <dbReference type="ARBA" id="ARBA00023043"/>
    </source>
</evidence>
<evidence type="ECO:0000256" key="1">
    <source>
        <dbReference type="ARBA" id="ARBA00022737"/>
    </source>
</evidence>
<feature type="repeat" description="ANK" evidence="3">
    <location>
        <begin position="95"/>
        <end position="127"/>
    </location>
</feature>
<dbReference type="Gene3D" id="1.25.40.20">
    <property type="entry name" value="Ankyrin repeat-containing domain"/>
    <property type="match status" value="3"/>
</dbReference>
<dbReference type="EMBL" id="HBUF01353082">
    <property type="protein sequence ID" value="CAG6715371.1"/>
    <property type="molecule type" value="Transcribed_RNA"/>
</dbReference>
<dbReference type="GO" id="GO:0000976">
    <property type="term" value="F:transcription cis-regulatory region binding"/>
    <property type="evidence" value="ECO:0007669"/>
    <property type="project" value="TreeGrafter"/>
</dbReference>
<feature type="repeat" description="ANK" evidence="3">
    <location>
        <begin position="161"/>
        <end position="193"/>
    </location>
</feature>
<sequence>MTPGGSVSQLLKDSIYFAAKDGRAINIYTALEELSVSEIKQLLNETVIDYEGHKCTPLIIAARNGHDKVVKIIISKFEPNIEQEGSVKVDNYVIEGATALWCAASGGHLSVIKTLVHAGANVNHATKTQSTPLRAACYDGRLDIVKYLIEHGADFNITNHYNNSCLMIAAYKGHLEIVSYLLSQGADPNIRAHCGATAMHFAAENGHTFIVKDLLGSGALVLKNENGMTPLMSAAERTQAEVVEFLVGKSDITLEEKIDALELLGASFANDKENYCLTSAYKYLYKTMQLRYQDANNIIRKPECEPIAAYQNWKETQTLEELEAIRNNPNALHMEGLAIRERVLGPNSPEVPHSLIFRGAVFADQIRFNRCIDLWLHALHLVQLNNSSVAKDLLRFAQVFSQMINLKLDLHFTLVEKVVAAAVLELQRNKERIGNPRPKDDMNLLKEEMEDNLLTSLYLLVILTKVLKEDVTGEEKYRIYKLVFSLNKLSIASRQQQSLLHLCVNYETPVDTFHTNDVCKFPCAATTKLLIRCGADVNAKDHQGNTPLHIIATYERAISDFQTLHSVIMDLTENGAHMDTVNNKGLTPIQATTTGVADLILRTLTKINLKCLAAKVITQNNITYKGMVPHDLESFIELHGTVGATRTHKANAQRSRDLCFNSL</sequence>
<dbReference type="InterPro" id="IPR050663">
    <property type="entry name" value="Ankyrin-SOCS_Box"/>
</dbReference>
<evidence type="ECO:0000313" key="4">
    <source>
        <dbReference type="EMBL" id="CAG6715371.1"/>
    </source>
</evidence>